<accession>A0ABS4DQS7</accession>
<gene>
    <name evidence="2" type="ORF">J7I44_13960</name>
</gene>
<evidence type="ECO:0000256" key="1">
    <source>
        <dbReference type="SAM" id="MobiDB-lite"/>
    </source>
</evidence>
<proteinExistence type="predicted"/>
<dbReference type="EMBL" id="JAGJRS010000030">
    <property type="protein sequence ID" value="MBP1475414.1"/>
    <property type="molecule type" value="Genomic_DNA"/>
</dbReference>
<sequence length="56" mass="6360">MLIATRLLSAQRQLGQEQQHRERVRNGGLDDGDATAKVRARQRQIALLRHLGQTVE</sequence>
<feature type="region of interest" description="Disordered" evidence="1">
    <location>
        <begin position="13"/>
        <end position="36"/>
    </location>
</feature>
<evidence type="ECO:0000313" key="2">
    <source>
        <dbReference type="EMBL" id="MBP1475414.1"/>
    </source>
</evidence>
<organism evidence="2 3">
    <name type="scientific">Frateuria flava</name>
    <dbReference type="NCBI Taxonomy" id="2821489"/>
    <lineage>
        <taxon>Bacteria</taxon>
        <taxon>Pseudomonadati</taxon>
        <taxon>Pseudomonadota</taxon>
        <taxon>Gammaproteobacteria</taxon>
        <taxon>Lysobacterales</taxon>
        <taxon>Rhodanobacteraceae</taxon>
        <taxon>Frateuria</taxon>
    </lineage>
</organism>
<protein>
    <submittedName>
        <fullName evidence="2">Uncharacterized protein</fullName>
    </submittedName>
</protein>
<name>A0ABS4DQS7_9GAMM</name>
<dbReference type="RefSeq" id="WP_209622071.1">
    <property type="nucleotide sequence ID" value="NZ_JAGJRS010000030.1"/>
</dbReference>
<keyword evidence="3" id="KW-1185">Reference proteome</keyword>
<dbReference type="Proteomes" id="UP000823790">
    <property type="component" value="Unassembled WGS sequence"/>
</dbReference>
<reference evidence="2 3" key="1">
    <citation type="submission" date="2021-04" db="EMBL/GenBank/DDBJ databases">
        <authorList>
            <person name="Huq M.A."/>
        </authorList>
    </citation>
    <scope>NUCLEOTIDE SEQUENCE [LARGE SCALE GENOMIC DNA]</scope>
    <source>
        <strain evidence="2 3">MAH-13</strain>
    </source>
</reference>
<evidence type="ECO:0000313" key="3">
    <source>
        <dbReference type="Proteomes" id="UP000823790"/>
    </source>
</evidence>
<comment type="caution">
    <text evidence="2">The sequence shown here is derived from an EMBL/GenBank/DDBJ whole genome shotgun (WGS) entry which is preliminary data.</text>
</comment>